<dbReference type="InterPro" id="IPR036305">
    <property type="entry name" value="RGS_sf"/>
</dbReference>
<dbReference type="PANTHER" id="PTHR10845:SF192">
    <property type="entry name" value="DOUBLE HIT, ISOFORM B"/>
    <property type="match status" value="1"/>
</dbReference>
<gene>
    <name evidence="3" type="ORF">BJ684DRAFT_14449</name>
</gene>
<feature type="transmembrane region" description="Helical" evidence="1">
    <location>
        <begin position="28"/>
        <end position="49"/>
    </location>
</feature>
<name>A0A4P9Y932_9FUNG</name>
<organism evidence="3 4">
    <name type="scientific">Piptocephalis cylindrospora</name>
    <dbReference type="NCBI Taxonomy" id="1907219"/>
    <lineage>
        <taxon>Eukaryota</taxon>
        <taxon>Fungi</taxon>
        <taxon>Fungi incertae sedis</taxon>
        <taxon>Zoopagomycota</taxon>
        <taxon>Zoopagomycotina</taxon>
        <taxon>Zoopagomycetes</taxon>
        <taxon>Zoopagales</taxon>
        <taxon>Piptocephalidaceae</taxon>
        <taxon>Piptocephalis</taxon>
    </lineage>
</organism>
<protein>
    <recommendedName>
        <fullName evidence="2">RGS domain-containing protein</fullName>
    </recommendedName>
</protein>
<feature type="transmembrane region" description="Helical" evidence="1">
    <location>
        <begin position="61"/>
        <end position="80"/>
    </location>
</feature>
<accession>A0A4P9Y932</accession>
<dbReference type="AlphaFoldDB" id="A0A4P9Y932"/>
<dbReference type="EMBL" id="KZ987742">
    <property type="protein sequence ID" value="RKP15302.1"/>
    <property type="molecule type" value="Genomic_DNA"/>
</dbReference>
<evidence type="ECO:0000259" key="2">
    <source>
        <dbReference type="PROSITE" id="PS50132"/>
    </source>
</evidence>
<dbReference type="PANTHER" id="PTHR10845">
    <property type="entry name" value="REGULATOR OF G PROTEIN SIGNALING"/>
    <property type="match status" value="1"/>
</dbReference>
<dbReference type="Proteomes" id="UP000267251">
    <property type="component" value="Unassembled WGS sequence"/>
</dbReference>
<feature type="transmembrane region" description="Helical" evidence="1">
    <location>
        <begin position="92"/>
        <end position="115"/>
    </location>
</feature>
<keyword evidence="1" id="KW-1133">Transmembrane helix</keyword>
<keyword evidence="1" id="KW-0472">Membrane</keyword>
<feature type="domain" description="RGS" evidence="2">
    <location>
        <begin position="133"/>
        <end position="259"/>
    </location>
</feature>
<sequence length="290" mass="32749">MLTLVQINSTRYSPEKRRCQAGWELLPLYSLTFLGFLCLLPTSLMIRGVDDAFGIRLEMDMSVMVGAAGYLVSCAVDMFYDRGPVRALSKLIPGPLFVVTALMCLLHIQVGVPVYEALRRRPNRATEFLDWGSFQEFLHDPEELAELRAFAVREFSVENVLFYERVTRLIHLSALHLHSAHTLADVYDVQSMVRAELGAIHELFIRPGSELEVNLPSGTRKDLNEVFGPSKAPDDAYVLFQAREDIARLMYENTYPRLVAHRKAHASSLLGTRCIGAYKLCHPCRKASMT</sequence>
<dbReference type="InterPro" id="IPR016137">
    <property type="entry name" value="RGS"/>
</dbReference>
<proteinExistence type="predicted"/>
<evidence type="ECO:0000313" key="4">
    <source>
        <dbReference type="Proteomes" id="UP000267251"/>
    </source>
</evidence>
<dbReference type="SUPFAM" id="SSF48097">
    <property type="entry name" value="Regulator of G-protein signaling, RGS"/>
    <property type="match status" value="1"/>
</dbReference>
<dbReference type="Pfam" id="PF00615">
    <property type="entry name" value="RGS"/>
    <property type="match status" value="1"/>
</dbReference>
<evidence type="ECO:0000256" key="1">
    <source>
        <dbReference type="SAM" id="Phobius"/>
    </source>
</evidence>
<dbReference type="OrthoDB" id="196547at2759"/>
<keyword evidence="4" id="KW-1185">Reference proteome</keyword>
<keyword evidence="1" id="KW-0812">Transmembrane</keyword>
<dbReference type="InterPro" id="IPR044926">
    <property type="entry name" value="RGS_subdomain_2"/>
</dbReference>
<dbReference type="PROSITE" id="PS50132">
    <property type="entry name" value="RGS"/>
    <property type="match status" value="1"/>
</dbReference>
<reference evidence="4" key="1">
    <citation type="journal article" date="2018" name="Nat. Microbiol.">
        <title>Leveraging single-cell genomics to expand the fungal tree of life.</title>
        <authorList>
            <person name="Ahrendt S.R."/>
            <person name="Quandt C.A."/>
            <person name="Ciobanu D."/>
            <person name="Clum A."/>
            <person name="Salamov A."/>
            <person name="Andreopoulos B."/>
            <person name="Cheng J.F."/>
            <person name="Woyke T."/>
            <person name="Pelin A."/>
            <person name="Henrissat B."/>
            <person name="Reynolds N.K."/>
            <person name="Benny G.L."/>
            <person name="Smith M.E."/>
            <person name="James T.Y."/>
            <person name="Grigoriev I.V."/>
        </authorList>
    </citation>
    <scope>NUCLEOTIDE SEQUENCE [LARGE SCALE GENOMIC DNA]</scope>
</reference>
<evidence type="ECO:0000313" key="3">
    <source>
        <dbReference type="EMBL" id="RKP15302.1"/>
    </source>
</evidence>
<dbReference type="Gene3D" id="1.10.167.10">
    <property type="entry name" value="Regulator of G-protein Signalling 4, domain 2"/>
    <property type="match status" value="1"/>
</dbReference>